<dbReference type="InterPro" id="IPR002401">
    <property type="entry name" value="Cyt_P450_E_grp-I"/>
</dbReference>
<dbReference type="GO" id="GO:0020037">
    <property type="term" value="F:heme binding"/>
    <property type="evidence" value="ECO:0007669"/>
    <property type="project" value="InterPro"/>
</dbReference>
<keyword evidence="7" id="KW-0256">Endoplasmic reticulum</keyword>
<evidence type="ECO:0000256" key="2">
    <source>
        <dbReference type="ARBA" id="ARBA00004174"/>
    </source>
</evidence>
<dbReference type="CDD" id="cd11056">
    <property type="entry name" value="CYP6-like"/>
    <property type="match status" value="1"/>
</dbReference>
<evidence type="ECO:0000256" key="8">
    <source>
        <dbReference type="ARBA" id="ARBA00022848"/>
    </source>
</evidence>
<comment type="caution">
    <text evidence="16">The sequence shown here is derived from an EMBL/GenBank/DDBJ whole genome shotgun (WGS) entry which is preliminary data.</text>
</comment>
<keyword evidence="17" id="KW-1185">Reference proteome</keyword>
<organism evidence="16 17">
    <name type="scientific">Vespula germanica</name>
    <name type="common">German yellow jacket</name>
    <name type="synonym">Paravespula germanica</name>
    <dbReference type="NCBI Taxonomy" id="30212"/>
    <lineage>
        <taxon>Eukaryota</taxon>
        <taxon>Metazoa</taxon>
        <taxon>Ecdysozoa</taxon>
        <taxon>Arthropoda</taxon>
        <taxon>Hexapoda</taxon>
        <taxon>Insecta</taxon>
        <taxon>Pterygota</taxon>
        <taxon>Neoptera</taxon>
        <taxon>Endopterygota</taxon>
        <taxon>Hymenoptera</taxon>
        <taxon>Apocrita</taxon>
        <taxon>Aculeata</taxon>
        <taxon>Vespoidea</taxon>
        <taxon>Vespidae</taxon>
        <taxon>Vespinae</taxon>
        <taxon>Vespula</taxon>
    </lineage>
</organism>
<accession>A0A834JZL2</accession>
<dbReference type="InterPro" id="IPR001128">
    <property type="entry name" value="Cyt_P450"/>
</dbReference>
<proteinExistence type="inferred from homology"/>
<evidence type="ECO:0000256" key="15">
    <source>
        <dbReference type="SAM" id="Phobius"/>
    </source>
</evidence>
<keyword evidence="10 13" id="KW-0408">Iron</keyword>
<dbReference type="InterPro" id="IPR017972">
    <property type="entry name" value="Cyt_P450_CS"/>
</dbReference>
<dbReference type="SUPFAM" id="SSF48264">
    <property type="entry name" value="Cytochrome P450"/>
    <property type="match status" value="1"/>
</dbReference>
<evidence type="ECO:0000256" key="4">
    <source>
        <dbReference type="ARBA" id="ARBA00010617"/>
    </source>
</evidence>
<evidence type="ECO:0000256" key="13">
    <source>
        <dbReference type="PIRSR" id="PIRSR602401-1"/>
    </source>
</evidence>
<evidence type="ECO:0000256" key="3">
    <source>
        <dbReference type="ARBA" id="ARBA00004406"/>
    </source>
</evidence>
<evidence type="ECO:0000256" key="6">
    <source>
        <dbReference type="ARBA" id="ARBA00022723"/>
    </source>
</evidence>
<keyword evidence="12 15" id="KW-0472">Membrane</keyword>
<dbReference type="InterPro" id="IPR036396">
    <property type="entry name" value="Cyt_P450_sf"/>
</dbReference>
<protein>
    <recommendedName>
        <fullName evidence="18">Cytochrome P450</fullName>
    </recommendedName>
</protein>
<dbReference type="GO" id="GO:0004497">
    <property type="term" value="F:monooxygenase activity"/>
    <property type="evidence" value="ECO:0007669"/>
    <property type="project" value="UniProtKB-KW"/>
</dbReference>
<feature type="transmembrane region" description="Helical" evidence="15">
    <location>
        <begin position="14"/>
        <end position="39"/>
    </location>
</feature>
<evidence type="ECO:0000256" key="11">
    <source>
        <dbReference type="ARBA" id="ARBA00023033"/>
    </source>
</evidence>
<dbReference type="GO" id="GO:0016705">
    <property type="term" value="F:oxidoreductase activity, acting on paired donors, with incorporation or reduction of molecular oxygen"/>
    <property type="evidence" value="ECO:0007669"/>
    <property type="project" value="InterPro"/>
</dbReference>
<dbReference type="PANTHER" id="PTHR24292">
    <property type="entry name" value="CYTOCHROME P450"/>
    <property type="match status" value="1"/>
</dbReference>
<evidence type="ECO:0000256" key="5">
    <source>
        <dbReference type="ARBA" id="ARBA00022617"/>
    </source>
</evidence>
<dbReference type="GO" id="GO:0005506">
    <property type="term" value="F:iron ion binding"/>
    <property type="evidence" value="ECO:0007669"/>
    <property type="project" value="InterPro"/>
</dbReference>
<evidence type="ECO:0000256" key="1">
    <source>
        <dbReference type="ARBA" id="ARBA00001971"/>
    </source>
</evidence>
<dbReference type="PRINTS" id="PR00463">
    <property type="entry name" value="EP450I"/>
</dbReference>
<dbReference type="EMBL" id="JACSDZ010000008">
    <property type="protein sequence ID" value="KAF7397357.1"/>
    <property type="molecule type" value="Genomic_DNA"/>
</dbReference>
<evidence type="ECO:0008006" key="18">
    <source>
        <dbReference type="Google" id="ProtNLM"/>
    </source>
</evidence>
<dbReference type="Pfam" id="PF00067">
    <property type="entry name" value="p450"/>
    <property type="match status" value="1"/>
</dbReference>
<keyword evidence="9 14" id="KW-0560">Oxidoreductase</keyword>
<sequence length="513" mass="59602">MCPSHVDDNNMSGIFEILCGLTIIILLLYYYLISMFYYWKVRGVKGPRPIPLFGNLMDILFDKTNLSDYLVYLYNSYKDEPYVGIFFRSRPILLIKDPQLIKDILIKDFSCFPQRGTTVTKKIDPLTENLIFLEALRWKPLRNKLTPAFSSAKLKEMFPLIIICSDHLEQYINKLPNNVILNVGELTTKYTIDIVGNCAFGIEMNALKINEENEFIKMGKDIFSINIMPILKYRLQTHFPEIYNHLGFIFGNTRQSSFFSDIVKQTMEYRIKNNIVRHDFINILMELKSNPEKLGEEIELTDSLCAAQAFVFFAAGFETSSSTILYILYELAQNHKIQDKLRKEINEEYEKNNGILKFESIRTLKYLHAVIKETLRKHPPITNLSRDCMVPSYTFRDTKLTVQKHQRIFISIIGLHHDPNIYPNPDVFDPERFLTENNKINDGTYLPFGRGPRNCIGEKFAELQVISGVATFLRNCKVDVCEKTEIPFKSSRSDFLLISKNGIYLKISKINKE</sequence>
<comment type="subcellular location">
    <subcellularLocation>
        <location evidence="3">Endoplasmic reticulum membrane</location>
        <topology evidence="3">Peripheral membrane protein</topology>
    </subcellularLocation>
    <subcellularLocation>
        <location evidence="2">Microsome membrane</location>
        <topology evidence="2">Peripheral membrane protein</topology>
    </subcellularLocation>
</comment>
<dbReference type="PROSITE" id="PS00086">
    <property type="entry name" value="CYTOCHROME_P450"/>
    <property type="match status" value="1"/>
</dbReference>
<evidence type="ECO:0000256" key="10">
    <source>
        <dbReference type="ARBA" id="ARBA00023004"/>
    </source>
</evidence>
<dbReference type="PRINTS" id="PR00385">
    <property type="entry name" value="P450"/>
</dbReference>
<comment type="cofactor">
    <cofactor evidence="1 13">
        <name>heme</name>
        <dbReference type="ChEBI" id="CHEBI:30413"/>
    </cofactor>
</comment>
<evidence type="ECO:0000256" key="9">
    <source>
        <dbReference type="ARBA" id="ARBA00023002"/>
    </source>
</evidence>
<dbReference type="Gene3D" id="1.10.630.10">
    <property type="entry name" value="Cytochrome P450"/>
    <property type="match status" value="1"/>
</dbReference>
<keyword evidence="5 13" id="KW-0349">Heme</keyword>
<name>A0A834JZL2_VESGE</name>
<keyword evidence="6 13" id="KW-0479">Metal-binding</keyword>
<dbReference type="AlphaFoldDB" id="A0A834JZL2"/>
<dbReference type="Proteomes" id="UP000617340">
    <property type="component" value="Unassembled WGS sequence"/>
</dbReference>
<gene>
    <name evidence="16" type="ORF">HZH68_008579</name>
</gene>
<feature type="binding site" description="axial binding residue" evidence="13">
    <location>
        <position position="455"/>
    </location>
    <ligand>
        <name>heme</name>
        <dbReference type="ChEBI" id="CHEBI:30413"/>
    </ligand>
    <ligandPart>
        <name>Fe</name>
        <dbReference type="ChEBI" id="CHEBI:18248"/>
    </ligandPart>
</feature>
<evidence type="ECO:0000313" key="16">
    <source>
        <dbReference type="EMBL" id="KAF7397357.1"/>
    </source>
</evidence>
<keyword evidence="8" id="KW-0492">Microsome</keyword>
<evidence type="ECO:0000256" key="14">
    <source>
        <dbReference type="RuleBase" id="RU000461"/>
    </source>
</evidence>
<dbReference type="PANTHER" id="PTHR24292:SF54">
    <property type="entry name" value="CYP9F3-RELATED"/>
    <property type="match status" value="1"/>
</dbReference>
<evidence type="ECO:0000256" key="12">
    <source>
        <dbReference type="ARBA" id="ARBA00023136"/>
    </source>
</evidence>
<keyword evidence="15" id="KW-0812">Transmembrane</keyword>
<dbReference type="GO" id="GO:0005789">
    <property type="term" value="C:endoplasmic reticulum membrane"/>
    <property type="evidence" value="ECO:0007669"/>
    <property type="project" value="UniProtKB-SubCell"/>
</dbReference>
<keyword evidence="15" id="KW-1133">Transmembrane helix</keyword>
<dbReference type="FunFam" id="1.10.630.10:FF:000042">
    <property type="entry name" value="Cytochrome P450"/>
    <property type="match status" value="1"/>
</dbReference>
<reference evidence="16" key="1">
    <citation type="journal article" date="2020" name="G3 (Bethesda)">
        <title>High-Quality Assemblies for Three Invasive Social Wasps from the &lt;i&gt;Vespula&lt;/i&gt; Genus.</title>
        <authorList>
            <person name="Harrop T.W.R."/>
            <person name="Guhlin J."/>
            <person name="McLaughlin G.M."/>
            <person name="Permina E."/>
            <person name="Stockwell P."/>
            <person name="Gilligan J."/>
            <person name="Le Lec M.F."/>
            <person name="Gruber M.A.M."/>
            <person name="Quinn O."/>
            <person name="Lovegrove M."/>
            <person name="Duncan E.J."/>
            <person name="Remnant E.J."/>
            <person name="Van Eeckhoven J."/>
            <person name="Graham B."/>
            <person name="Knapp R.A."/>
            <person name="Langford K.W."/>
            <person name="Kronenberg Z."/>
            <person name="Press M.O."/>
            <person name="Eacker S.M."/>
            <person name="Wilson-Rankin E.E."/>
            <person name="Purcell J."/>
            <person name="Lester P.J."/>
            <person name="Dearden P.K."/>
        </authorList>
    </citation>
    <scope>NUCLEOTIDE SEQUENCE</scope>
    <source>
        <strain evidence="16">Linc-1</strain>
    </source>
</reference>
<evidence type="ECO:0000313" key="17">
    <source>
        <dbReference type="Proteomes" id="UP000617340"/>
    </source>
</evidence>
<dbReference type="InterPro" id="IPR050476">
    <property type="entry name" value="Insect_CytP450_Detox"/>
</dbReference>
<keyword evidence="11 14" id="KW-0503">Monooxygenase</keyword>
<evidence type="ECO:0000256" key="7">
    <source>
        <dbReference type="ARBA" id="ARBA00022824"/>
    </source>
</evidence>
<comment type="similarity">
    <text evidence="4 14">Belongs to the cytochrome P450 family.</text>
</comment>